<name>E6VAN7_VARPE</name>
<dbReference type="Gene3D" id="3.40.190.150">
    <property type="entry name" value="Bordetella uptake gene, domain 1"/>
    <property type="match status" value="1"/>
</dbReference>
<dbReference type="InterPro" id="IPR042100">
    <property type="entry name" value="Bug_dom1"/>
</dbReference>
<gene>
    <name evidence="3" type="ordered locus">Varpa_0929</name>
</gene>
<dbReference type="EMBL" id="CP002417">
    <property type="protein sequence ID" value="ADU35147.1"/>
    <property type="molecule type" value="Genomic_DNA"/>
</dbReference>
<sequence>MAKVFGRKPGRAAAGLVLGFAAAFAQAQVFPDKPVRIIVPAAPGGSADKNARAIADKLGDLWKQPVIIELKPGANTLIGTDYVAKSPPDGYTLLMNSAAIAVNPSVYAKLPYDTLNDLVPVALVSTAPFAVVVHPSVPARSMKEFIALARSNPQVLSFGTAESRAMLAGHQFNLLAKTQLQSVPYKGAGALMNDLVAGHVPVSFSALSSVQAQVQAGRLRLLGVAASKPSDLSPQAEPIAAGALPGFEASSWFGLFAPKGTAPSLASRIHQDVAAVLRDPVVTKRFADMGAQPSGEGPGPFALRLRDEVESSARIARAASIQPE</sequence>
<evidence type="ECO:0000313" key="3">
    <source>
        <dbReference type="EMBL" id="ADU35147.1"/>
    </source>
</evidence>
<evidence type="ECO:0008006" key="5">
    <source>
        <dbReference type="Google" id="ProtNLM"/>
    </source>
</evidence>
<dbReference type="PIRSF" id="PIRSF017082">
    <property type="entry name" value="YflP"/>
    <property type="match status" value="1"/>
</dbReference>
<dbReference type="PANTHER" id="PTHR42928:SF5">
    <property type="entry name" value="BLR1237 PROTEIN"/>
    <property type="match status" value="1"/>
</dbReference>
<dbReference type="Pfam" id="PF03401">
    <property type="entry name" value="TctC"/>
    <property type="match status" value="1"/>
</dbReference>
<dbReference type="SUPFAM" id="SSF53850">
    <property type="entry name" value="Periplasmic binding protein-like II"/>
    <property type="match status" value="1"/>
</dbReference>
<keyword evidence="2" id="KW-0732">Signal</keyword>
<dbReference type="HOGENOM" id="CLU_045683_0_2_4"/>
<proteinExistence type="inferred from homology"/>
<dbReference type="KEGG" id="vpe:Varpa_0929"/>
<dbReference type="InterPro" id="IPR005064">
    <property type="entry name" value="BUG"/>
</dbReference>
<dbReference type="eggNOG" id="COG3181">
    <property type="taxonomic scope" value="Bacteria"/>
</dbReference>
<reference evidence="4" key="1">
    <citation type="submission" date="2010-12" db="EMBL/GenBank/DDBJ databases">
        <title>Complete sequence of Variovorax paradoxus EPS.</title>
        <authorList>
            <consortium name="US DOE Joint Genome Institute"/>
            <person name="Lucas S."/>
            <person name="Copeland A."/>
            <person name="Lapidus A."/>
            <person name="Cheng J.-F."/>
            <person name="Goodwin L."/>
            <person name="Pitluck S."/>
            <person name="Teshima H."/>
            <person name="Detter J.C."/>
            <person name="Han C."/>
            <person name="Tapia R."/>
            <person name="Land M."/>
            <person name="Hauser L."/>
            <person name="Kyrpides N."/>
            <person name="Ivanova N."/>
            <person name="Ovchinnikova G."/>
            <person name="Orwin P."/>
            <person name="Han J.-I.G."/>
            <person name="Woyke T."/>
        </authorList>
    </citation>
    <scope>NUCLEOTIDE SEQUENCE [LARGE SCALE GENOMIC DNA]</scope>
    <source>
        <strain evidence="4">EPS</strain>
    </source>
</reference>
<dbReference type="STRING" id="595537.Varpa_0929"/>
<feature type="chain" id="PRO_5003210515" description="Tripartite tricarboxylate transporter substrate binding protein" evidence="2">
    <location>
        <begin position="28"/>
        <end position="324"/>
    </location>
</feature>
<organism evidence="3 4">
    <name type="scientific">Variovorax paradoxus (strain EPS)</name>
    <dbReference type="NCBI Taxonomy" id="595537"/>
    <lineage>
        <taxon>Bacteria</taxon>
        <taxon>Pseudomonadati</taxon>
        <taxon>Pseudomonadota</taxon>
        <taxon>Betaproteobacteria</taxon>
        <taxon>Burkholderiales</taxon>
        <taxon>Comamonadaceae</taxon>
        <taxon>Variovorax</taxon>
    </lineage>
</organism>
<dbReference type="Proteomes" id="UP000008917">
    <property type="component" value="Chromosome"/>
</dbReference>
<feature type="signal peptide" evidence="2">
    <location>
        <begin position="1"/>
        <end position="27"/>
    </location>
</feature>
<accession>E6VAN7</accession>
<evidence type="ECO:0000313" key="4">
    <source>
        <dbReference type="Proteomes" id="UP000008917"/>
    </source>
</evidence>
<evidence type="ECO:0000256" key="1">
    <source>
        <dbReference type="ARBA" id="ARBA00006987"/>
    </source>
</evidence>
<dbReference type="AlphaFoldDB" id="E6VAN7"/>
<dbReference type="RefSeq" id="WP_013539392.1">
    <property type="nucleotide sequence ID" value="NC_014931.1"/>
</dbReference>
<dbReference type="PANTHER" id="PTHR42928">
    <property type="entry name" value="TRICARBOXYLATE-BINDING PROTEIN"/>
    <property type="match status" value="1"/>
</dbReference>
<reference evidence="3 4" key="2">
    <citation type="journal article" date="2013" name="Genome Announc.">
        <title>Genome of the Root-Associated Plant Growth-Promoting Bacterium Variovorax paradoxus Strain EPS.</title>
        <authorList>
            <person name="Han J.I."/>
            <person name="Spain J.C."/>
            <person name="Leadbetter J.R."/>
            <person name="Ovchinnikova G."/>
            <person name="Goodwin L.A."/>
            <person name="Han C.S."/>
            <person name="Woyke T."/>
            <person name="Davenport K.W."/>
            <person name="Orwin P.M."/>
        </authorList>
    </citation>
    <scope>NUCLEOTIDE SEQUENCE [LARGE SCALE GENOMIC DNA]</scope>
    <source>
        <strain evidence="3 4">EPS</strain>
    </source>
</reference>
<protein>
    <recommendedName>
        <fullName evidence="5">Tripartite tricarboxylate transporter substrate binding protein</fullName>
    </recommendedName>
</protein>
<evidence type="ECO:0000256" key="2">
    <source>
        <dbReference type="SAM" id="SignalP"/>
    </source>
</evidence>
<comment type="similarity">
    <text evidence="1">Belongs to the UPF0065 (bug) family.</text>
</comment>
<dbReference type="Gene3D" id="3.40.190.10">
    <property type="entry name" value="Periplasmic binding protein-like II"/>
    <property type="match status" value="1"/>
</dbReference>